<evidence type="ECO:0000256" key="1">
    <source>
        <dbReference type="ARBA" id="ARBA00004651"/>
    </source>
</evidence>
<organism evidence="10 11">
    <name type="scientific">Salix brachista</name>
    <dbReference type="NCBI Taxonomy" id="2182728"/>
    <lineage>
        <taxon>Eukaryota</taxon>
        <taxon>Viridiplantae</taxon>
        <taxon>Streptophyta</taxon>
        <taxon>Embryophyta</taxon>
        <taxon>Tracheophyta</taxon>
        <taxon>Spermatophyta</taxon>
        <taxon>Magnoliopsida</taxon>
        <taxon>eudicotyledons</taxon>
        <taxon>Gunneridae</taxon>
        <taxon>Pentapetalae</taxon>
        <taxon>rosids</taxon>
        <taxon>fabids</taxon>
        <taxon>Malpighiales</taxon>
        <taxon>Salicaceae</taxon>
        <taxon>Saliceae</taxon>
        <taxon>Salix</taxon>
    </lineage>
</organism>
<reference evidence="11" key="1">
    <citation type="journal article" date="2019" name="Gigascience">
        <title>De novo genome assembly of the endangered Acer yangbiense, a plant species with extremely small populations endemic to Yunnan Province, China.</title>
        <authorList>
            <person name="Yang J."/>
            <person name="Wariss H.M."/>
            <person name="Tao L."/>
            <person name="Zhang R."/>
            <person name="Yun Q."/>
            <person name="Hollingsworth P."/>
            <person name="Dao Z."/>
            <person name="Luo G."/>
            <person name="Guo H."/>
            <person name="Ma Y."/>
            <person name="Sun W."/>
        </authorList>
    </citation>
    <scope>NUCLEOTIDE SEQUENCE [LARGE SCALE GENOMIC DNA]</scope>
    <source>
        <strain evidence="11">cv. br00</strain>
    </source>
</reference>
<dbReference type="EMBL" id="VDCV01000011">
    <property type="protein sequence ID" value="KAB5535006.1"/>
    <property type="molecule type" value="Genomic_DNA"/>
</dbReference>
<evidence type="ECO:0000256" key="4">
    <source>
        <dbReference type="ARBA" id="ARBA00022475"/>
    </source>
</evidence>
<evidence type="ECO:0000313" key="11">
    <source>
        <dbReference type="Proteomes" id="UP000326939"/>
    </source>
</evidence>
<feature type="transmembrane region" description="Helical" evidence="8">
    <location>
        <begin position="163"/>
        <end position="187"/>
    </location>
</feature>
<evidence type="ECO:0000256" key="2">
    <source>
        <dbReference type="ARBA" id="ARBA00007651"/>
    </source>
</evidence>
<evidence type="ECO:0000256" key="5">
    <source>
        <dbReference type="ARBA" id="ARBA00022692"/>
    </source>
</evidence>
<gene>
    <name evidence="10" type="ORF">DKX38_018092</name>
</gene>
<feature type="transmembrane region" description="Helical" evidence="8">
    <location>
        <begin position="75"/>
        <end position="98"/>
    </location>
</feature>
<dbReference type="InterPro" id="IPR006702">
    <property type="entry name" value="CASP_dom"/>
</dbReference>
<keyword evidence="4 8" id="KW-1003">Cell membrane</keyword>
<comment type="subcellular location">
    <subcellularLocation>
        <location evidence="1 8">Cell membrane</location>
        <topology evidence="1 8">Multi-pass membrane protein</topology>
    </subcellularLocation>
</comment>
<evidence type="ECO:0000256" key="8">
    <source>
        <dbReference type="RuleBase" id="RU361233"/>
    </source>
</evidence>
<keyword evidence="6 8" id="KW-1133">Transmembrane helix</keyword>
<sequence length="195" mass="21069">MGLQNEEKLELGCSSSQQRSKKWVLLTVRVIAFLATATATLVMALNKETKTLVVAMVGSTPIKVTLTAKFQHTPAFVFFVIANGMASFHNLMMIMVELFGQKLDYKGLRLAMIAILDMTTVALISGGASAATFMAEVGKNGNSHARWNKICDKFETFCDRGGVAIIASSAGLILMLIITAMSIFKLLNKPKSVSS</sequence>
<accession>A0A5N5KY36</accession>
<evidence type="ECO:0000256" key="3">
    <source>
        <dbReference type="ARBA" id="ARBA00011489"/>
    </source>
</evidence>
<dbReference type="Pfam" id="PF04535">
    <property type="entry name" value="CASP_dom"/>
    <property type="match status" value="1"/>
</dbReference>
<feature type="domain" description="Casparian strip membrane protein" evidence="9">
    <location>
        <begin position="19"/>
        <end position="173"/>
    </location>
</feature>
<feature type="transmembrane region" description="Helical" evidence="8">
    <location>
        <begin position="23"/>
        <end position="45"/>
    </location>
</feature>
<feature type="transmembrane region" description="Helical" evidence="8">
    <location>
        <begin position="110"/>
        <end position="135"/>
    </location>
</feature>
<proteinExistence type="inferred from homology"/>
<dbReference type="NCBIfam" id="TIGR01569">
    <property type="entry name" value="A_tha_TIGR01569"/>
    <property type="match status" value="1"/>
</dbReference>
<keyword evidence="7 8" id="KW-0472">Membrane</keyword>
<dbReference type="InterPro" id="IPR006459">
    <property type="entry name" value="CASP/CASPL"/>
</dbReference>
<dbReference type="GO" id="GO:0005886">
    <property type="term" value="C:plasma membrane"/>
    <property type="evidence" value="ECO:0007669"/>
    <property type="project" value="UniProtKB-SubCell"/>
</dbReference>
<evidence type="ECO:0000313" key="10">
    <source>
        <dbReference type="EMBL" id="KAB5535006.1"/>
    </source>
</evidence>
<comment type="similarity">
    <text evidence="2 8">Belongs to the Casparian strip membrane proteins (CASP) family.</text>
</comment>
<keyword evidence="11" id="KW-1185">Reference proteome</keyword>
<dbReference type="PANTHER" id="PTHR36488">
    <property type="entry name" value="CASP-LIKE PROTEIN 1U1"/>
    <property type="match status" value="1"/>
</dbReference>
<evidence type="ECO:0000256" key="6">
    <source>
        <dbReference type="ARBA" id="ARBA00022989"/>
    </source>
</evidence>
<comment type="caution">
    <text evidence="10">The sequence shown here is derived from an EMBL/GenBank/DDBJ whole genome shotgun (WGS) entry which is preliminary data.</text>
</comment>
<protein>
    <recommendedName>
        <fullName evidence="8">CASP-like protein</fullName>
    </recommendedName>
</protein>
<evidence type="ECO:0000259" key="9">
    <source>
        <dbReference type="Pfam" id="PF04535"/>
    </source>
</evidence>
<name>A0A5N5KY36_9ROSI</name>
<keyword evidence="5 8" id="KW-0812">Transmembrane</keyword>
<dbReference type="PANTHER" id="PTHR36488:SF8">
    <property type="entry name" value="CASP-LIKE PROTEIN 1U1"/>
    <property type="match status" value="1"/>
</dbReference>
<comment type="subunit">
    <text evidence="3 8">Homodimer and heterodimers.</text>
</comment>
<evidence type="ECO:0000256" key="7">
    <source>
        <dbReference type="ARBA" id="ARBA00023136"/>
    </source>
</evidence>
<dbReference type="AlphaFoldDB" id="A0A5N5KY36"/>
<dbReference type="Proteomes" id="UP000326939">
    <property type="component" value="Chromosome 11"/>
</dbReference>
<dbReference type="InterPro" id="IPR044173">
    <property type="entry name" value="CASPL"/>
</dbReference>